<dbReference type="Proteomes" id="UP000824321">
    <property type="component" value="Chromosome"/>
</dbReference>
<dbReference type="Gene3D" id="3.40.50.300">
    <property type="entry name" value="P-loop containing nucleotide triphosphate hydrolases"/>
    <property type="match status" value="1"/>
</dbReference>
<evidence type="ECO:0000313" key="2">
    <source>
        <dbReference type="EMBL" id="QZD93980.1"/>
    </source>
</evidence>
<reference evidence="2 3" key="1">
    <citation type="submission" date="2021-08" db="EMBL/GenBank/DDBJ databases">
        <title>Comparative Genomics Analysis of the Genus Qipengyuania Reveals Extensive Genetic Diversity and Metabolic Versatility, Including the Description of Fifteen Novel Species.</title>
        <authorList>
            <person name="Liu Y."/>
        </authorList>
    </citation>
    <scope>NUCLEOTIDE SEQUENCE [LARGE SCALE GENOMIC DNA]</scope>
    <source>
        <strain evidence="2 3">1NDH1</strain>
    </source>
</reference>
<dbReference type="InterPro" id="IPR038727">
    <property type="entry name" value="NadR/Ttd14_AAA_dom"/>
</dbReference>
<sequence>MLDELWRRSLLTVGEPGRRVIAKGVDPITDLKGFIQEAEKLAVTDLQEAPPDALCFFDRGLLDALAAKERMGGPTLENSLGRGRPYRQSIFFADCWREIFTQDEGRQHSFDTARAESEHLKRRLPQLGYKLIYLPKAETEERANFVLRELGLG</sequence>
<dbReference type="EMBL" id="CP081294">
    <property type="protein sequence ID" value="QZD93980.1"/>
    <property type="molecule type" value="Genomic_DNA"/>
</dbReference>
<feature type="domain" description="NadR/Ttd14 AAA" evidence="1">
    <location>
        <begin position="5"/>
        <end position="142"/>
    </location>
</feature>
<protein>
    <submittedName>
        <fullName evidence="2">AAA family ATPase</fullName>
    </submittedName>
</protein>
<name>A0ABX8ZY77_9SPHN</name>
<proteinExistence type="predicted"/>
<evidence type="ECO:0000259" key="1">
    <source>
        <dbReference type="Pfam" id="PF13521"/>
    </source>
</evidence>
<gene>
    <name evidence="2" type="ORF">K3136_07605</name>
</gene>
<organism evidence="2 3">
    <name type="scientific">Qipengyuania gelatinilytica</name>
    <dbReference type="NCBI Taxonomy" id="2867231"/>
    <lineage>
        <taxon>Bacteria</taxon>
        <taxon>Pseudomonadati</taxon>
        <taxon>Pseudomonadota</taxon>
        <taxon>Alphaproteobacteria</taxon>
        <taxon>Sphingomonadales</taxon>
        <taxon>Erythrobacteraceae</taxon>
        <taxon>Qipengyuania</taxon>
    </lineage>
</organism>
<accession>A0ABX8ZY77</accession>
<dbReference type="Pfam" id="PF13521">
    <property type="entry name" value="AAA_28"/>
    <property type="match status" value="1"/>
</dbReference>
<evidence type="ECO:0000313" key="3">
    <source>
        <dbReference type="Proteomes" id="UP000824321"/>
    </source>
</evidence>
<keyword evidence="3" id="KW-1185">Reference proteome</keyword>
<dbReference type="InterPro" id="IPR027417">
    <property type="entry name" value="P-loop_NTPase"/>
</dbReference>